<dbReference type="GO" id="GO:0005506">
    <property type="term" value="F:iron ion binding"/>
    <property type="evidence" value="ECO:0007669"/>
    <property type="project" value="InterPro"/>
</dbReference>
<dbReference type="Gene3D" id="2.60.40.730">
    <property type="entry name" value="SOR catalytic domain"/>
    <property type="match status" value="1"/>
</dbReference>
<dbReference type="AlphaFoldDB" id="D5EAB0"/>
<evidence type="ECO:0000313" key="2">
    <source>
        <dbReference type="EMBL" id="ADE36111.1"/>
    </source>
</evidence>
<dbReference type="KEGG" id="mmh:Mmah_0585"/>
<dbReference type="RefSeq" id="WP_013037054.1">
    <property type="nucleotide sequence ID" value="NC_014002.1"/>
</dbReference>
<dbReference type="OrthoDB" id="30725at2157"/>
<keyword evidence="3" id="KW-1185">Reference proteome</keyword>
<dbReference type="HOGENOM" id="CLU_2406397_0_0_2"/>
<protein>
    <recommendedName>
        <fullName evidence="1">Desulfoferrodoxin ferrous iron-binding domain-containing protein</fullName>
    </recommendedName>
</protein>
<dbReference type="GO" id="GO:0016491">
    <property type="term" value="F:oxidoreductase activity"/>
    <property type="evidence" value="ECO:0007669"/>
    <property type="project" value="InterPro"/>
</dbReference>
<dbReference type="GeneID" id="8982733"/>
<sequence length="92" mass="10900">MNFENIIKAEDTKYYDSMSEERHIPYMEVLKNYDNSGKDYIHIVVGENVKHPNSLQHQIQWIELYARTQMLDTIKIGGSTSPRELHLMHYSD</sequence>
<dbReference type="STRING" id="547558.Mmah_0585"/>
<dbReference type="InterPro" id="IPR036073">
    <property type="entry name" value="Desulfoferrodoxin_Fe-bd_dom_sf"/>
</dbReference>
<evidence type="ECO:0000313" key="3">
    <source>
        <dbReference type="Proteomes" id="UP000001059"/>
    </source>
</evidence>
<gene>
    <name evidence="2" type="ordered locus">Mmah_0585</name>
</gene>
<name>D5EAB0_METMS</name>
<evidence type="ECO:0000259" key="1">
    <source>
        <dbReference type="Pfam" id="PF01880"/>
    </source>
</evidence>
<feature type="domain" description="Desulfoferrodoxin ferrous iron-binding" evidence="1">
    <location>
        <begin position="18"/>
        <end position="75"/>
    </location>
</feature>
<organism evidence="2 3">
    <name type="scientific">Methanohalophilus mahii (strain ATCC 35705 / DSM 5219 / SLP)</name>
    <dbReference type="NCBI Taxonomy" id="547558"/>
    <lineage>
        <taxon>Archaea</taxon>
        <taxon>Methanobacteriati</taxon>
        <taxon>Methanobacteriota</taxon>
        <taxon>Stenosarchaea group</taxon>
        <taxon>Methanomicrobia</taxon>
        <taxon>Methanosarcinales</taxon>
        <taxon>Methanosarcinaceae</taxon>
        <taxon>Methanohalophilus</taxon>
    </lineage>
</organism>
<proteinExistence type="predicted"/>
<accession>D5EAB0</accession>
<dbReference type="InterPro" id="IPR002742">
    <property type="entry name" value="Desulfoferrodoxin_Fe-bd_dom"/>
</dbReference>
<reference evidence="2 3" key="1">
    <citation type="submission" date="2010-03" db="EMBL/GenBank/DDBJ databases">
        <title>The complete genome of Methanohalophilus mahii DSM 5219.</title>
        <authorList>
            <consortium name="US DOE Joint Genome Institute (JGI-PGF)"/>
            <person name="Lucas S."/>
            <person name="Copeland A."/>
            <person name="Lapidus A."/>
            <person name="Glavina del Rio T."/>
            <person name="Dalin E."/>
            <person name="Tice H."/>
            <person name="Bruce D."/>
            <person name="Goodwin L."/>
            <person name="Pitluck S."/>
            <person name="Kyrpides N."/>
            <person name="Mavromatis K."/>
            <person name="Ivanova N."/>
            <person name="Lykidis A."/>
            <person name="Saunders E."/>
            <person name="Brettin T."/>
            <person name="Detter J.C."/>
            <person name="Han C."/>
            <person name="Land M."/>
            <person name="Hauser L."/>
            <person name="Markowitz V."/>
            <person name="Cheng J.-F."/>
            <person name="Hugenholtz P."/>
            <person name="Woyke T."/>
            <person name="Wu D."/>
            <person name="Spring S."/>
            <person name="Schneider S."/>
            <person name="Schroeder M."/>
            <person name="Klenk H.-P."/>
            <person name="Eisen J.A."/>
        </authorList>
    </citation>
    <scope>NUCLEOTIDE SEQUENCE [LARGE SCALE GENOMIC DNA]</scope>
    <source>
        <strain evidence="3">ATCC 35705 / DSM 5219 / SLP</strain>
    </source>
</reference>
<dbReference type="EMBL" id="CP001994">
    <property type="protein sequence ID" value="ADE36111.1"/>
    <property type="molecule type" value="Genomic_DNA"/>
</dbReference>
<dbReference type="Proteomes" id="UP000001059">
    <property type="component" value="Chromosome"/>
</dbReference>
<dbReference type="SUPFAM" id="SSF49367">
    <property type="entry name" value="Superoxide reductase-like"/>
    <property type="match status" value="1"/>
</dbReference>
<dbReference type="Pfam" id="PF01880">
    <property type="entry name" value="Desulfoferrodox"/>
    <property type="match status" value="1"/>
</dbReference>